<keyword evidence="4" id="KW-0223">Dioxygenase</keyword>
<dbReference type="OrthoDB" id="9769888at2"/>
<keyword evidence="2" id="KW-0560">Oxidoreductase</keyword>
<dbReference type="GO" id="GO:0016706">
    <property type="term" value="F:2-oxoglutarate-dependent dioxygenase activity"/>
    <property type="evidence" value="ECO:0007669"/>
    <property type="project" value="UniProtKB-ARBA"/>
</dbReference>
<name>A0A2P5Z4Y4_9XANT</name>
<dbReference type="RefSeq" id="WP_010340407.1">
    <property type="nucleotide sequence ID" value="NZ_CP132343.1"/>
</dbReference>
<accession>A0A2P5Z4Y4</accession>
<dbReference type="GeneID" id="93879206"/>
<dbReference type="SUPFAM" id="SSF51197">
    <property type="entry name" value="Clavaminate synthase-like"/>
    <property type="match status" value="1"/>
</dbReference>
<dbReference type="Proteomes" id="UP000247346">
    <property type="component" value="Unassembled WGS sequence"/>
</dbReference>
<dbReference type="InterPro" id="IPR042098">
    <property type="entry name" value="TauD-like_sf"/>
</dbReference>
<sequence length="319" mass="35866">MKVSSLFSTSDHHPVVVTPEADASLDTLQGYLAHESARIEELLLQHGGILFRGFTLKGAQDFHNCAERLGGKPFGYVGGDSPRNRVVADVFTSTEYPATEVISLHNEMSYLPDWPTRLFFYSLTPAASGGQTSLASSRDILQQLPQDIADKFREKKINYIRNFQPNIPFGKSWQATYQTEDRAQVEKIAAEQGSVCTWSANGMLRVSTRCEAVTTHPRTGEEVWFNQAEQWHASALNPAIRGMFEQMVGKGNLPHECEYGDGEAMEEDVLAQVRKVLNQNKLLFDWQRNDLLMIDNVLMMHGRESFKGERNTLAYLSST</sequence>
<evidence type="ECO:0000256" key="2">
    <source>
        <dbReference type="ARBA" id="ARBA00023002"/>
    </source>
</evidence>
<gene>
    <name evidence="4" type="ORF">XsacCFBP4641_07660</name>
</gene>
<comment type="caution">
    <text evidence="4">The sequence shown here is derived from an EMBL/GenBank/DDBJ whole genome shotgun (WGS) entry which is preliminary data.</text>
</comment>
<protein>
    <submittedName>
        <fullName evidence="4">TauD/TfdA family dioxygenase</fullName>
    </submittedName>
</protein>
<proteinExistence type="predicted"/>
<feature type="domain" description="TauD/TfdA-like" evidence="3">
    <location>
        <begin position="20"/>
        <end position="310"/>
    </location>
</feature>
<dbReference type="InterPro" id="IPR003819">
    <property type="entry name" value="TauD/TfdA-like"/>
</dbReference>
<evidence type="ECO:0000313" key="5">
    <source>
        <dbReference type="Proteomes" id="UP000247346"/>
    </source>
</evidence>
<dbReference type="AlphaFoldDB" id="A0A2P5Z4Y4"/>
<dbReference type="PANTHER" id="PTHR10696:SF21">
    <property type="entry name" value="TAUD_TFDA-LIKE DOMAIN-CONTAINING PROTEIN"/>
    <property type="match status" value="1"/>
</dbReference>
<reference evidence="4 5" key="1">
    <citation type="submission" date="2016-08" db="EMBL/GenBank/DDBJ databases">
        <authorList>
            <person name="Seilhamer J.J."/>
        </authorList>
    </citation>
    <scope>NUCLEOTIDE SEQUENCE [LARGE SCALE GENOMIC DNA]</scope>
    <source>
        <strain evidence="4 5">CFBP4641</strain>
    </source>
</reference>
<evidence type="ECO:0000259" key="3">
    <source>
        <dbReference type="Pfam" id="PF02668"/>
    </source>
</evidence>
<organism evidence="4 5">
    <name type="scientific">Xanthomonas sacchari</name>
    <dbReference type="NCBI Taxonomy" id="56458"/>
    <lineage>
        <taxon>Bacteria</taxon>
        <taxon>Pseudomonadati</taxon>
        <taxon>Pseudomonadota</taxon>
        <taxon>Gammaproteobacteria</taxon>
        <taxon>Lysobacterales</taxon>
        <taxon>Lysobacteraceae</taxon>
        <taxon>Xanthomonas</taxon>
    </lineage>
</organism>
<dbReference type="Gene3D" id="3.60.130.10">
    <property type="entry name" value="Clavaminate synthase-like"/>
    <property type="match status" value="1"/>
</dbReference>
<comment type="cofactor">
    <cofactor evidence="1">
        <name>Fe(2+)</name>
        <dbReference type="ChEBI" id="CHEBI:29033"/>
    </cofactor>
</comment>
<dbReference type="PANTHER" id="PTHR10696">
    <property type="entry name" value="GAMMA-BUTYROBETAINE HYDROXYLASE-RELATED"/>
    <property type="match status" value="1"/>
</dbReference>
<dbReference type="EMBL" id="MDEK01000006">
    <property type="protein sequence ID" value="PPU83048.1"/>
    <property type="molecule type" value="Genomic_DNA"/>
</dbReference>
<dbReference type="InterPro" id="IPR050411">
    <property type="entry name" value="AlphaKG_dependent_hydroxylases"/>
</dbReference>
<evidence type="ECO:0000256" key="1">
    <source>
        <dbReference type="ARBA" id="ARBA00001954"/>
    </source>
</evidence>
<dbReference type="Pfam" id="PF02668">
    <property type="entry name" value="TauD"/>
    <property type="match status" value="1"/>
</dbReference>
<evidence type="ECO:0000313" key="4">
    <source>
        <dbReference type="EMBL" id="PPU83048.1"/>
    </source>
</evidence>